<dbReference type="Pfam" id="PF01841">
    <property type="entry name" value="Transglut_core"/>
    <property type="match status" value="1"/>
</dbReference>
<dbReference type="PANTHER" id="PTHR42736:SF1">
    <property type="entry name" value="PROTEIN-GLUTAMINE GAMMA-GLUTAMYLTRANSFERASE"/>
    <property type="match status" value="1"/>
</dbReference>
<keyword evidence="1" id="KW-0812">Transmembrane</keyword>
<feature type="transmembrane region" description="Helical" evidence="1">
    <location>
        <begin position="548"/>
        <end position="568"/>
    </location>
</feature>
<accession>A0A8J6IS16</accession>
<dbReference type="InterPro" id="IPR021878">
    <property type="entry name" value="TgpA_N"/>
</dbReference>
<evidence type="ECO:0000313" key="3">
    <source>
        <dbReference type="EMBL" id="MBC3764353.1"/>
    </source>
</evidence>
<feature type="transmembrane region" description="Helical" evidence="1">
    <location>
        <begin position="161"/>
        <end position="182"/>
    </location>
</feature>
<dbReference type="InterPro" id="IPR002931">
    <property type="entry name" value="Transglutaminase-like"/>
</dbReference>
<gene>
    <name evidence="3" type="ORF">H8B19_00545</name>
</gene>
<evidence type="ECO:0000313" key="4">
    <source>
        <dbReference type="Proteomes" id="UP000601768"/>
    </source>
</evidence>
<dbReference type="SMART" id="SM00460">
    <property type="entry name" value="TGc"/>
    <property type="match status" value="1"/>
</dbReference>
<keyword evidence="1" id="KW-0472">Membrane</keyword>
<dbReference type="Proteomes" id="UP000601768">
    <property type="component" value="Unassembled WGS sequence"/>
</dbReference>
<evidence type="ECO:0000259" key="2">
    <source>
        <dbReference type="SMART" id="SM00460"/>
    </source>
</evidence>
<dbReference type="Gene3D" id="3.10.620.30">
    <property type="match status" value="1"/>
</dbReference>
<organism evidence="3 4">
    <name type="scientific">Neptunicella marina</name>
    <dbReference type="NCBI Taxonomy" id="2125989"/>
    <lineage>
        <taxon>Bacteria</taxon>
        <taxon>Pseudomonadati</taxon>
        <taxon>Pseudomonadota</taxon>
        <taxon>Gammaproteobacteria</taxon>
        <taxon>Alteromonadales</taxon>
        <taxon>Alteromonadaceae</taxon>
        <taxon>Neptunicella</taxon>
    </lineage>
</organism>
<proteinExistence type="predicted"/>
<keyword evidence="4" id="KW-1185">Reference proteome</keyword>
<dbReference type="Pfam" id="PF11992">
    <property type="entry name" value="TgpA_N"/>
    <property type="match status" value="1"/>
</dbReference>
<dbReference type="PROSITE" id="PS51257">
    <property type="entry name" value="PROKAR_LIPOPROTEIN"/>
    <property type="match status" value="1"/>
</dbReference>
<dbReference type="InterPro" id="IPR052901">
    <property type="entry name" value="Bact_TGase-like"/>
</dbReference>
<comment type="caution">
    <text evidence="3">The sequence shown here is derived from an EMBL/GenBank/DDBJ whole genome shotgun (WGS) entry which is preliminary data.</text>
</comment>
<name>A0A8J6IS16_9ALTE</name>
<reference evidence="3" key="1">
    <citation type="journal article" date="2018" name="Int. J. Syst. Evol. Microbiol.">
        <title>Neptunicella marina gen. nov., sp. nov., isolated from surface seawater.</title>
        <authorList>
            <person name="Liu X."/>
            <person name="Lai Q."/>
            <person name="Du Y."/>
            <person name="Zhang X."/>
            <person name="Liu Z."/>
            <person name="Sun F."/>
            <person name="Shao Z."/>
        </authorList>
    </citation>
    <scope>NUCLEOTIDE SEQUENCE</scope>
    <source>
        <strain evidence="3">S27-2</strain>
    </source>
</reference>
<feature type="transmembrane region" description="Helical" evidence="1">
    <location>
        <begin position="110"/>
        <end position="140"/>
    </location>
</feature>
<evidence type="ECO:0000256" key="1">
    <source>
        <dbReference type="SAM" id="Phobius"/>
    </source>
</evidence>
<dbReference type="PANTHER" id="PTHR42736">
    <property type="entry name" value="PROTEIN-GLUTAMINE GAMMA-GLUTAMYLTRANSFERASE"/>
    <property type="match status" value="1"/>
</dbReference>
<dbReference type="EMBL" id="JACNEP010000001">
    <property type="protein sequence ID" value="MBC3764353.1"/>
    <property type="molecule type" value="Genomic_DNA"/>
</dbReference>
<dbReference type="InterPro" id="IPR038765">
    <property type="entry name" value="Papain-like_cys_pep_sf"/>
</dbReference>
<dbReference type="AlphaFoldDB" id="A0A8J6IS16"/>
<protein>
    <submittedName>
        <fullName evidence="3">DUF3488 domain-containing transglutaminase family protein</fullName>
    </submittedName>
</protein>
<dbReference type="SUPFAM" id="SSF54001">
    <property type="entry name" value="Cysteine proteinases"/>
    <property type="match status" value="1"/>
</dbReference>
<feature type="transmembrane region" description="Helical" evidence="1">
    <location>
        <begin position="6"/>
        <end position="35"/>
    </location>
</feature>
<reference evidence="3" key="2">
    <citation type="submission" date="2020-08" db="EMBL/GenBank/DDBJ databases">
        <authorList>
            <person name="Lai Q."/>
        </authorList>
    </citation>
    <scope>NUCLEOTIDE SEQUENCE</scope>
    <source>
        <strain evidence="3">S27-2</strain>
    </source>
</reference>
<dbReference type="RefSeq" id="WP_186504831.1">
    <property type="nucleotide sequence ID" value="NZ_JACNEP010000001.1"/>
</dbReference>
<keyword evidence="1" id="KW-1133">Transmembrane helix</keyword>
<feature type="transmembrane region" description="Helical" evidence="1">
    <location>
        <begin position="56"/>
        <end position="73"/>
    </location>
</feature>
<feature type="domain" description="Transglutaminase-like" evidence="2">
    <location>
        <begin position="398"/>
        <end position="468"/>
    </location>
</feature>
<sequence>MASNRQQLLLTCCLLLSCIALFDVLLIWVSGLLIISGIIRISLLRHTQKHTITQRTLNLLAVLSLVVLFWYGWQIGLMNSMLNLLVLACAFKLIKLENHKDFLQLSLSTLFIIACGFMFYQQIIAVVFYSLLVIALLFALQSHFQPNRTLPDLSTELIKQISFAIPVSLLLFIALPHLPPLWQMPGMNQAQSGLSDTLNPGDLSRVAQSAELAFSAEFQQKLPTRTQLYWRAQVMEVFNGKQWSRHPYRLRQQQQLQFSQHYNPRVFGEHYRYSVVAQPTGMNLLYALDVATPVSDDVIANPSYQLTSKFPLVSTISYEVISWYQTPLDQASSFDLVLNLQLPPNGNPRARAFAKQLAANNPTVQQKIRAVLQYYKQQSFVYSLQPDVMPDNMVDTFLFEKKKGFCAHYAASMAYLLRLMGIPARVVTGYMGGENQSGNRINVYQFDAHAWVEAWHEDKGWVRYDPTAVVSPERLLYGLEQAVAYENSFLTEQPFSLMKFKSVRWLNQLRLAFAQMDYWWNSWVVGFNQRQQLSIISAIFGSATLTNIGLFTLGALGIILFIVAVYIWKNKPKSTSPVAVKYYLHALKILKKHGYQRQYSQGPEDYYQQIKTSSPLPVFNVFKRLHNNYMHYQYAGKPSMSPKRLKAELKQLKHVLRTSQS</sequence>